<gene>
    <name evidence="2" type="ORF">C5167_023459</name>
</gene>
<evidence type="ECO:0000313" key="2">
    <source>
        <dbReference type="EMBL" id="RZC61692.1"/>
    </source>
</evidence>
<dbReference type="Gene3D" id="1.10.510.10">
    <property type="entry name" value="Transferase(Phosphotransferase) domain 1"/>
    <property type="match status" value="1"/>
</dbReference>
<keyword evidence="3" id="KW-1185">Reference proteome</keyword>
<dbReference type="Proteomes" id="UP000316621">
    <property type="component" value="Chromosome 5"/>
</dbReference>
<feature type="domain" description="DUF7477" evidence="1">
    <location>
        <begin position="30"/>
        <end position="96"/>
    </location>
</feature>
<evidence type="ECO:0000259" key="1">
    <source>
        <dbReference type="Pfam" id="PF24289"/>
    </source>
</evidence>
<dbReference type="InterPro" id="IPR055900">
    <property type="entry name" value="DUF7477"/>
</dbReference>
<dbReference type="Gramene" id="RZC61692">
    <property type="protein sequence ID" value="RZC61692"/>
    <property type="gene ID" value="C5167_023459"/>
</dbReference>
<protein>
    <recommendedName>
        <fullName evidence="1">DUF7477 domain-containing protein</fullName>
    </recommendedName>
</protein>
<reference evidence="2 3" key="1">
    <citation type="journal article" date="2018" name="Science">
        <title>The opium poppy genome and morphinan production.</title>
        <authorList>
            <person name="Guo L."/>
            <person name="Winzer T."/>
            <person name="Yang X."/>
            <person name="Li Y."/>
            <person name="Ning Z."/>
            <person name="He Z."/>
            <person name="Teodor R."/>
            <person name="Lu Y."/>
            <person name="Bowser T.A."/>
            <person name="Graham I.A."/>
            <person name="Ye K."/>
        </authorList>
    </citation>
    <scope>NUCLEOTIDE SEQUENCE [LARGE SCALE GENOMIC DNA]</scope>
    <source>
        <strain evidence="3">cv. HN1</strain>
        <tissue evidence="2">Leaves</tissue>
    </source>
</reference>
<proteinExistence type="predicted"/>
<dbReference type="EMBL" id="CM010719">
    <property type="protein sequence ID" value="RZC61692.1"/>
    <property type="molecule type" value="Genomic_DNA"/>
</dbReference>
<name>A0A4Y7JNT9_PAPSO</name>
<organism evidence="2 3">
    <name type="scientific">Papaver somniferum</name>
    <name type="common">Opium poppy</name>
    <dbReference type="NCBI Taxonomy" id="3469"/>
    <lineage>
        <taxon>Eukaryota</taxon>
        <taxon>Viridiplantae</taxon>
        <taxon>Streptophyta</taxon>
        <taxon>Embryophyta</taxon>
        <taxon>Tracheophyta</taxon>
        <taxon>Spermatophyta</taxon>
        <taxon>Magnoliopsida</taxon>
        <taxon>Ranunculales</taxon>
        <taxon>Papaveraceae</taxon>
        <taxon>Papaveroideae</taxon>
        <taxon>Papaver</taxon>
    </lineage>
</organism>
<evidence type="ECO:0000313" key="3">
    <source>
        <dbReference type="Proteomes" id="UP000316621"/>
    </source>
</evidence>
<dbReference type="Pfam" id="PF24289">
    <property type="entry name" value="DUF7477"/>
    <property type="match status" value="1"/>
</dbReference>
<dbReference type="STRING" id="3469.A0A4Y7JNT9"/>
<sequence length="137" mass="15422">MVMDMLGPSLWHVRNDNSHIMSIEMVACIAIEAISILEKVHLIGYHYNVADVRLSQHIDKENEDGLYISSVASSSNLWALIMDAGMELQIECEEIEAFVRQPDGVMGNCGARSTSQVAHVKMRYADSLDKLKKFEEH</sequence>
<dbReference type="AlphaFoldDB" id="A0A4Y7JNT9"/>
<accession>A0A4Y7JNT9</accession>